<dbReference type="RefSeq" id="WP_058003202.1">
    <property type="nucleotide sequence ID" value="NZ_CP065424.1"/>
</dbReference>
<organism evidence="2 3">
    <name type="scientific">Heyndrickxia oleronia</name>
    <dbReference type="NCBI Taxonomy" id="38875"/>
    <lineage>
        <taxon>Bacteria</taxon>
        <taxon>Bacillati</taxon>
        <taxon>Bacillota</taxon>
        <taxon>Bacilli</taxon>
        <taxon>Bacillales</taxon>
        <taxon>Bacillaceae</taxon>
        <taxon>Heyndrickxia</taxon>
    </lineage>
</organism>
<evidence type="ECO:0000313" key="2">
    <source>
        <dbReference type="EMBL" id="OOP67931.1"/>
    </source>
</evidence>
<protein>
    <submittedName>
        <fullName evidence="2">Cytoplasmic protein</fullName>
    </submittedName>
</protein>
<feature type="domain" description="Transcription factor zinc-finger" evidence="1">
    <location>
        <begin position="2"/>
        <end position="42"/>
    </location>
</feature>
<accession>A0A8E2I740</accession>
<dbReference type="InterPro" id="IPR027392">
    <property type="entry name" value="TF_Znf"/>
</dbReference>
<reference evidence="2 3" key="1">
    <citation type="submission" date="2017-01" db="EMBL/GenBank/DDBJ databases">
        <title>Draft genome sequence of Bacillus oleronius.</title>
        <authorList>
            <person name="Allam M."/>
        </authorList>
    </citation>
    <scope>NUCLEOTIDE SEQUENCE [LARGE SCALE GENOMIC DNA]</scope>
    <source>
        <strain evidence="2 3">DSM 9356</strain>
    </source>
</reference>
<evidence type="ECO:0000259" key="1">
    <source>
        <dbReference type="Pfam" id="PF13453"/>
    </source>
</evidence>
<dbReference type="Proteomes" id="UP000189761">
    <property type="component" value="Unassembled WGS sequence"/>
</dbReference>
<dbReference type="AlphaFoldDB" id="A0A8E2I740"/>
<comment type="caution">
    <text evidence="2">The sequence shown here is derived from an EMBL/GenBank/DDBJ whole genome shotgun (WGS) entry which is preliminary data.</text>
</comment>
<gene>
    <name evidence="2" type="ORF">BWZ43_13100</name>
</gene>
<evidence type="ECO:0000313" key="3">
    <source>
        <dbReference type="Proteomes" id="UP000189761"/>
    </source>
</evidence>
<dbReference type="Pfam" id="PF13453">
    <property type="entry name" value="Zn_ribbon_TFIIB"/>
    <property type="match status" value="1"/>
</dbReference>
<name>A0A8E2I740_9BACI</name>
<proteinExistence type="predicted"/>
<sequence>MKCPVCDNVSMKEIEKENVLIDICPNCKGVWLDRGELEKITQGLKDDQQYYQSYPSEERSYQEKHYSKEYDKKYNKHSYPPKHKKKKSMMDILGDLFD</sequence>
<dbReference type="EMBL" id="MTLA01000145">
    <property type="protein sequence ID" value="OOP67931.1"/>
    <property type="molecule type" value="Genomic_DNA"/>
</dbReference>
<keyword evidence="3" id="KW-1185">Reference proteome</keyword>